<keyword evidence="12" id="KW-1185">Reference proteome</keyword>
<evidence type="ECO:0000256" key="2">
    <source>
        <dbReference type="ARBA" id="ARBA00009370"/>
    </source>
</evidence>
<feature type="transmembrane region" description="Helical" evidence="8">
    <location>
        <begin position="88"/>
        <end position="107"/>
    </location>
</feature>
<dbReference type="GO" id="GO:0016020">
    <property type="term" value="C:membrane"/>
    <property type="evidence" value="ECO:0007669"/>
    <property type="project" value="UniProtKB-SubCell"/>
</dbReference>
<dbReference type="PROSITE" id="PS00761">
    <property type="entry name" value="SPASE_I_3"/>
    <property type="match status" value="1"/>
</dbReference>
<dbReference type="GO" id="GO:0006465">
    <property type="term" value="P:signal peptide processing"/>
    <property type="evidence" value="ECO:0007669"/>
    <property type="project" value="InterPro"/>
</dbReference>
<dbReference type="NCBIfam" id="TIGR02227">
    <property type="entry name" value="sigpep_I_bact"/>
    <property type="match status" value="1"/>
</dbReference>
<organism evidence="11 12">
    <name type="scientific">Haemophilus pittmaniae</name>
    <dbReference type="NCBI Taxonomy" id="249188"/>
    <lineage>
        <taxon>Bacteria</taxon>
        <taxon>Pseudomonadati</taxon>
        <taxon>Pseudomonadota</taxon>
        <taxon>Gammaproteobacteria</taxon>
        <taxon>Pasteurellales</taxon>
        <taxon>Pasteurellaceae</taxon>
        <taxon>Haemophilus</taxon>
    </lineage>
</organism>
<dbReference type="PANTHER" id="PTHR43390:SF1">
    <property type="entry name" value="CHLOROPLAST PROCESSING PEPTIDASE"/>
    <property type="match status" value="1"/>
</dbReference>
<evidence type="ECO:0000256" key="8">
    <source>
        <dbReference type="RuleBase" id="RU003993"/>
    </source>
</evidence>
<dbReference type="RefSeq" id="WP_115003077.1">
    <property type="nucleotide sequence ID" value="NZ_JAHAHE010000021.1"/>
</dbReference>
<feature type="domain" description="Peptidase S26" evidence="10">
    <location>
        <begin position="87"/>
        <end position="326"/>
    </location>
</feature>
<dbReference type="PANTHER" id="PTHR43390">
    <property type="entry name" value="SIGNAL PEPTIDASE I"/>
    <property type="match status" value="1"/>
</dbReference>
<evidence type="ECO:0000256" key="4">
    <source>
        <dbReference type="ARBA" id="ARBA00019232"/>
    </source>
</evidence>
<dbReference type="InterPro" id="IPR019757">
    <property type="entry name" value="Pept_S26A_signal_pept_1_Lys-AS"/>
</dbReference>
<reference evidence="11 12" key="1">
    <citation type="submission" date="2018-06" db="EMBL/GenBank/DDBJ databases">
        <authorList>
            <consortium name="Pathogen Informatics"/>
            <person name="Doyle S."/>
        </authorList>
    </citation>
    <scope>NUCLEOTIDE SEQUENCE [LARGE SCALE GENOMIC DNA]</scope>
    <source>
        <strain evidence="11 12">NCTC13335</strain>
    </source>
</reference>
<dbReference type="OrthoDB" id="9815782at2"/>
<evidence type="ECO:0000256" key="7">
    <source>
        <dbReference type="PIRSR" id="PIRSR600223-1"/>
    </source>
</evidence>
<keyword evidence="8" id="KW-1133">Transmembrane helix</keyword>
<name>A0A377IYE0_9PAST</name>
<sequence>MKSNVFFVLLLIVGFIAWKVLDSYQLPNTFSILLLVLTVICGVFWCYQRFVDAPHRRRQIARAEQRSGKSLSDEEKLAVAPISEGSEFLSSLFPVLALVFLVRSFLFEPFQIPSGSMESTLRVGDFLVVNKYAYGVKDPILQNTLIEGSKPQRGDVIVFKAPQQALLRTALGSGRAAYADNLALTEKHNMSGVDYIKRIVGIGGDRISFDIDSKHLTITYGKDGKPCEVDCQTHSFEYQPQPANPDFPNDLEFIEVGDVTHAILLDPYRRYSGMEFYPQDDLPAGEWVVPEGQYFVMGDNRDHSDDSRFWGFVPERNIVGKATYIWMSLDKQANEWPTGFRFERFFKRIN</sequence>
<evidence type="ECO:0000256" key="5">
    <source>
        <dbReference type="ARBA" id="ARBA00022670"/>
    </source>
</evidence>
<dbReference type="EC" id="3.4.21.89" evidence="3 8"/>
<accession>A0A377IYE0</accession>
<feature type="active site" evidence="7">
    <location>
        <position position="116"/>
    </location>
</feature>
<evidence type="ECO:0000313" key="11">
    <source>
        <dbReference type="EMBL" id="STO93223.1"/>
    </source>
</evidence>
<evidence type="ECO:0000256" key="6">
    <source>
        <dbReference type="ARBA" id="ARBA00022801"/>
    </source>
</evidence>
<protein>
    <recommendedName>
        <fullName evidence="4 8">Signal peptidase I</fullName>
        <ecNumber evidence="3 8">3.4.21.89</ecNumber>
    </recommendedName>
</protein>
<dbReference type="GO" id="GO:0009003">
    <property type="term" value="F:signal peptidase activity"/>
    <property type="evidence" value="ECO:0007669"/>
    <property type="project" value="UniProtKB-EC"/>
</dbReference>
<comment type="catalytic activity">
    <reaction evidence="1 8">
        <text>Cleavage of hydrophobic, N-terminal signal or leader sequences from secreted and periplasmic proteins.</text>
        <dbReference type="EC" id="3.4.21.89"/>
    </reaction>
</comment>
<dbReference type="AlphaFoldDB" id="A0A377IYE0"/>
<dbReference type="InterPro" id="IPR000223">
    <property type="entry name" value="Pept_S26A_signal_pept_1"/>
</dbReference>
<evidence type="ECO:0000259" key="10">
    <source>
        <dbReference type="Pfam" id="PF10502"/>
    </source>
</evidence>
<proteinExistence type="inferred from homology"/>
<keyword evidence="6 8" id="KW-0378">Hydrolase</keyword>
<keyword evidence="8" id="KW-0472">Membrane</keyword>
<evidence type="ECO:0000256" key="3">
    <source>
        <dbReference type="ARBA" id="ARBA00013208"/>
    </source>
</evidence>
<dbReference type="PROSITE" id="PS00501">
    <property type="entry name" value="SPASE_I_1"/>
    <property type="match status" value="1"/>
</dbReference>
<dbReference type="InterPro" id="IPR019758">
    <property type="entry name" value="Pept_S26A_signal_pept_1_CS"/>
</dbReference>
<dbReference type="EMBL" id="UGHS01000004">
    <property type="protein sequence ID" value="STO93223.1"/>
    <property type="molecule type" value="Genomic_DNA"/>
</dbReference>
<dbReference type="CDD" id="cd06530">
    <property type="entry name" value="S26_SPase_I"/>
    <property type="match status" value="1"/>
</dbReference>
<comment type="similarity">
    <text evidence="2 9">Belongs to the peptidase S26 family.</text>
</comment>
<evidence type="ECO:0000313" key="12">
    <source>
        <dbReference type="Proteomes" id="UP000255264"/>
    </source>
</evidence>
<dbReference type="SUPFAM" id="SSF51306">
    <property type="entry name" value="LexA/Signal peptidase"/>
    <property type="match status" value="1"/>
</dbReference>
<dbReference type="PRINTS" id="PR00727">
    <property type="entry name" value="LEADERPTASE"/>
</dbReference>
<dbReference type="GO" id="GO:0004252">
    <property type="term" value="F:serine-type endopeptidase activity"/>
    <property type="evidence" value="ECO:0007669"/>
    <property type="project" value="InterPro"/>
</dbReference>
<dbReference type="InterPro" id="IPR019756">
    <property type="entry name" value="Pept_S26A_signal_pept_1_Ser-AS"/>
</dbReference>
<dbReference type="Pfam" id="PF10502">
    <property type="entry name" value="Peptidase_S26"/>
    <property type="match status" value="1"/>
</dbReference>
<dbReference type="Proteomes" id="UP000255264">
    <property type="component" value="Unassembled WGS sequence"/>
</dbReference>
<keyword evidence="8" id="KW-0812">Transmembrane</keyword>
<comment type="subcellular location">
    <subcellularLocation>
        <location evidence="9">Membrane</location>
        <topology evidence="9">Multi-pass membrane protein</topology>
    </subcellularLocation>
</comment>
<feature type="transmembrane region" description="Helical" evidence="8">
    <location>
        <begin position="29"/>
        <end position="47"/>
    </location>
</feature>
<gene>
    <name evidence="11" type="primary">lepB</name>
    <name evidence="11" type="ORF">NCTC13335_01087</name>
</gene>
<evidence type="ECO:0000256" key="1">
    <source>
        <dbReference type="ARBA" id="ARBA00000677"/>
    </source>
</evidence>
<evidence type="ECO:0000256" key="9">
    <source>
        <dbReference type="RuleBase" id="RU362042"/>
    </source>
</evidence>
<keyword evidence="5 8" id="KW-0645">Protease</keyword>
<feature type="active site" evidence="7">
    <location>
        <position position="197"/>
    </location>
</feature>
<dbReference type="Gene3D" id="2.10.109.10">
    <property type="entry name" value="Umud Fragment, subunit A"/>
    <property type="match status" value="1"/>
</dbReference>
<dbReference type="PROSITE" id="PS00760">
    <property type="entry name" value="SPASE_I_2"/>
    <property type="match status" value="1"/>
</dbReference>
<dbReference type="InterPro" id="IPR019533">
    <property type="entry name" value="Peptidase_S26"/>
</dbReference>
<dbReference type="InterPro" id="IPR036286">
    <property type="entry name" value="LexA/Signal_pep-like_sf"/>
</dbReference>